<proteinExistence type="predicted"/>
<dbReference type="SUPFAM" id="SSF51735">
    <property type="entry name" value="NAD(P)-binding Rossmann-fold domains"/>
    <property type="match status" value="1"/>
</dbReference>
<gene>
    <name evidence="2" type="ORF">C5Y83_01285</name>
</gene>
<comment type="caution">
    <text evidence="2">The sequence shown here is derived from an EMBL/GenBank/DDBJ whole genome shotgun (WGS) entry which is preliminary data.</text>
</comment>
<dbReference type="AlphaFoldDB" id="A0A2S8G827"/>
<accession>A0A2S8G827</accession>
<dbReference type="Gene3D" id="3.40.50.720">
    <property type="entry name" value="NAD(P)-binding Rossmann-like Domain"/>
    <property type="match status" value="1"/>
</dbReference>
<dbReference type="Pfam" id="PF01370">
    <property type="entry name" value="Epimerase"/>
    <property type="match status" value="1"/>
</dbReference>
<sequence>MTSFAEIPNTITNEQQLDDVLTSPSPKLVEFVRALKGDILILGAGGKMGPSLAVLAKRAIEAAGSSSSVIAVSRFSDAASRRWLDERGVITHSANLLDRTAVQQIPDAENVLYMVGTKFGTSQNPSFTWAINTIASGQVMERFATSRFVALSTGNIYPFVPTNSGGATEAGPVEPVGEYANAALGRERMFQYFSHRNNTPVTLMRLNYAVDLRYGVLTDIGLRVLSGEPVDVRNGYLNCIWQGDANDAIIRALAVAESPPTLLNLTGPETLSVRNIAERFGELLDRPVRFTGEEAESALLSNSAKCCEQLGVPSVTSDTMIRWTANWLANDGRLLNKPTHFEVRDGKF</sequence>
<dbReference type="RefSeq" id="WP_105327825.1">
    <property type="nucleotide sequence ID" value="NZ_PUHY01000001.1"/>
</dbReference>
<organism evidence="2 3">
    <name type="scientific">Blastopirellula marina</name>
    <dbReference type="NCBI Taxonomy" id="124"/>
    <lineage>
        <taxon>Bacteria</taxon>
        <taxon>Pseudomonadati</taxon>
        <taxon>Planctomycetota</taxon>
        <taxon>Planctomycetia</taxon>
        <taxon>Pirellulales</taxon>
        <taxon>Pirellulaceae</taxon>
        <taxon>Blastopirellula</taxon>
    </lineage>
</organism>
<reference evidence="2 3" key="1">
    <citation type="submission" date="2018-02" db="EMBL/GenBank/DDBJ databases">
        <title>Comparative genomes isolates from brazilian mangrove.</title>
        <authorList>
            <person name="Araujo J.E."/>
            <person name="Taketani R.G."/>
            <person name="Silva M.C.P."/>
            <person name="Loureco M.V."/>
            <person name="Andreote F.D."/>
        </authorList>
    </citation>
    <scope>NUCLEOTIDE SEQUENCE [LARGE SCALE GENOMIC DNA]</scope>
    <source>
        <strain evidence="2 3">Hex-1 MGV</strain>
    </source>
</reference>
<protein>
    <submittedName>
        <fullName evidence="2">Epimerase</fullName>
    </submittedName>
</protein>
<name>A0A2S8G827_9BACT</name>
<dbReference type="OrthoDB" id="9785845at2"/>
<dbReference type="Proteomes" id="UP000238322">
    <property type="component" value="Unassembled WGS sequence"/>
</dbReference>
<feature type="domain" description="NAD-dependent epimerase/dehydratase" evidence="1">
    <location>
        <begin position="39"/>
        <end position="206"/>
    </location>
</feature>
<evidence type="ECO:0000259" key="1">
    <source>
        <dbReference type="Pfam" id="PF01370"/>
    </source>
</evidence>
<dbReference type="EMBL" id="PUHY01000001">
    <property type="protein sequence ID" value="PQO40589.1"/>
    <property type="molecule type" value="Genomic_DNA"/>
</dbReference>
<evidence type="ECO:0000313" key="3">
    <source>
        <dbReference type="Proteomes" id="UP000238322"/>
    </source>
</evidence>
<dbReference type="InterPro" id="IPR001509">
    <property type="entry name" value="Epimerase_deHydtase"/>
</dbReference>
<dbReference type="InterPro" id="IPR036291">
    <property type="entry name" value="NAD(P)-bd_dom_sf"/>
</dbReference>
<evidence type="ECO:0000313" key="2">
    <source>
        <dbReference type="EMBL" id="PQO40589.1"/>
    </source>
</evidence>